<dbReference type="Gene3D" id="2.60.120.10">
    <property type="entry name" value="Jelly Rolls"/>
    <property type="match status" value="1"/>
</dbReference>
<dbReference type="Proteomes" id="UP000669239">
    <property type="component" value="Unassembled WGS sequence"/>
</dbReference>
<dbReference type="SUPFAM" id="SSF51206">
    <property type="entry name" value="cAMP-binding domain-like"/>
    <property type="match status" value="1"/>
</dbReference>
<protein>
    <submittedName>
        <fullName evidence="5">Crp/Fnr family transcriptional regulator</fullName>
    </submittedName>
</protein>
<dbReference type="SUPFAM" id="SSF46785">
    <property type="entry name" value="Winged helix' DNA-binding domain"/>
    <property type="match status" value="1"/>
</dbReference>
<evidence type="ECO:0000313" key="6">
    <source>
        <dbReference type="EMBL" id="NSJ48809.1"/>
    </source>
</evidence>
<reference evidence="6" key="2">
    <citation type="submission" date="2020-02" db="EMBL/GenBank/DDBJ databases">
        <authorList>
            <person name="Littmann E."/>
            <person name="Sorbara M."/>
        </authorList>
    </citation>
    <scope>NUCLEOTIDE SEQUENCE</scope>
    <source>
        <strain evidence="6">MSK.1.17</strain>
    </source>
</reference>
<proteinExistence type="predicted"/>
<dbReference type="PROSITE" id="PS50042">
    <property type="entry name" value="CNMP_BINDING_3"/>
    <property type="match status" value="1"/>
</dbReference>
<dbReference type="EMBL" id="JAAITT010000010">
    <property type="protein sequence ID" value="NSJ48809.1"/>
    <property type="molecule type" value="Genomic_DNA"/>
</dbReference>
<keyword evidence="7" id="KW-1185">Reference proteome</keyword>
<dbReference type="EMBL" id="JAKNGE010000023">
    <property type="protein sequence ID" value="MCG4747285.1"/>
    <property type="molecule type" value="Genomic_DNA"/>
</dbReference>
<feature type="domain" description="Cyclic nucleotide-binding" evidence="4">
    <location>
        <begin position="34"/>
        <end position="119"/>
    </location>
</feature>
<evidence type="ECO:0000313" key="7">
    <source>
        <dbReference type="Proteomes" id="UP000669239"/>
    </source>
</evidence>
<evidence type="ECO:0000313" key="8">
    <source>
        <dbReference type="Proteomes" id="UP001299608"/>
    </source>
</evidence>
<accession>A0AAX1SEQ0</accession>
<name>A0AAX1SEQ0_9FIRM</name>
<sequence length="233" mass="27151">MRLEELWKKYSPYNQFNLSVLPEEIKSQGVRLTYEPHSVIISRGEFPKYIYFIESGTALGTRDYKDGNNYYYFRITSKTGSVGLLEVLAHEPQTIATVVASTRVTVLRISSAVIYEYLMTHLDMLYNCTYIVAHDLYQRSGNDGILYYQRGIDRVRFYLVQYYMLHASKGQKILVEPDYQTIASNIGVSVRTVVRSIQKLKELGEITSVRKKIYISERQQLIMLEEIEQLVQR</sequence>
<keyword evidence="1" id="KW-0805">Transcription regulation</keyword>
<dbReference type="Pfam" id="PF13545">
    <property type="entry name" value="HTH_Crp_2"/>
    <property type="match status" value="1"/>
</dbReference>
<dbReference type="RefSeq" id="WP_117561844.1">
    <property type="nucleotide sequence ID" value="NZ_BAABZL010000001.1"/>
</dbReference>
<dbReference type="GO" id="GO:0006355">
    <property type="term" value="P:regulation of DNA-templated transcription"/>
    <property type="evidence" value="ECO:0007669"/>
    <property type="project" value="InterPro"/>
</dbReference>
<evidence type="ECO:0000256" key="2">
    <source>
        <dbReference type="ARBA" id="ARBA00023125"/>
    </source>
</evidence>
<dbReference type="InterPro" id="IPR000595">
    <property type="entry name" value="cNMP-bd_dom"/>
</dbReference>
<comment type="caution">
    <text evidence="5">The sequence shown here is derived from an EMBL/GenBank/DDBJ whole genome shotgun (WGS) entry which is preliminary data.</text>
</comment>
<dbReference type="InterPro" id="IPR036390">
    <property type="entry name" value="WH_DNA-bd_sf"/>
</dbReference>
<dbReference type="Gene3D" id="1.10.10.10">
    <property type="entry name" value="Winged helix-like DNA-binding domain superfamily/Winged helix DNA-binding domain"/>
    <property type="match status" value="1"/>
</dbReference>
<dbReference type="AlphaFoldDB" id="A0AAX1SEQ0"/>
<evidence type="ECO:0000256" key="3">
    <source>
        <dbReference type="ARBA" id="ARBA00023163"/>
    </source>
</evidence>
<dbReference type="GO" id="GO:0003677">
    <property type="term" value="F:DNA binding"/>
    <property type="evidence" value="ECO:0007669"/>
    <property type="project" value="UniProtKB-KW"/>
</dbReference>
<reference evidence="6 7" key="1">
    <citation type="journal article" date="2020" name="Cell Host Microbe">
        <title>Functional and Genomic Variation between Human-Derived Isolates of Lachnospiraceae Reveals Inter- and Intra-Species Diversity.</title>
        <authorList>
            <person name="Sorbara M.T."/>
            <person name="Littmann E.R."/>
            <person name="Fontana E."/>
            <person name="Moody T.U."/>
            <person name="Kohout C.E."/>
            <person name="Gjonbalaj M."/>
            <person name="Eaton V."/>
            <person name="Seok R."/>
            <person name="Leiner I.M."/>
            <person name="Pamer E.G."/>
        </authorList>
    </citation>
    <scope>NUCLEOTIDE SEQUENCE [LARGE SCALE GENOMIC DNA]</scope>
    <source>
        <strain evidence="6 7">MSK.1.17</strain>
    </source>
</reference>
<dbReference type="GeneID" id="97203510"/>
<dbReference type="Proteomes" id="UP001299608">
    <property type="component" value="Unassembled WGS sequence"/>
</dbReference>
<evidence type="ECO:0000313" key="5">
    <source>
        <dbReference type="EMBL" id="MCG4747285.1"/>
    </source>
</evidence>
<gene>
    <name evidence="6" type="ORF">G5B36_08865</name>
    <name evidence="5" type="ORF">L0N08_17815</name>
</gene>
<organism evidence="5 8">
    <name type="scientific">Enterocloster aldenensis</name>
    <dbReference type="NCBI Taxonomy" id="358742"/>
    <lineage>
        <taxon>Bacteria</taxon>
        <taxon>Bacillati</taxon>
        <taxon>Bacillota</taxon>
        <taxon>Clostridia</taxon>
        <taxon>Lachnospirales</taxon>
        <taxon>Lachnospiraceae</taxon>
        <taxon>Enterocloster</taxon>
    </lineage>
</organism>
<keyword evidence="3" id="KW-0804">Transcription</keyword>
<dbReference type="InterPro" id="IPR012318">
    <property type="entry name" value="HTH_CRP"/>
</dbReference>
<dbReference type="Pfam" id="PF00027">
    <property type="entry name" value="cNMP_binding"/>
    <property type="match status" value="1"/>
</dbReference>
<keyword evidence="2" id="KW-0238">DNA-binding</keyword>
<dbReference type="CDD" id="cd00038">
    <property type="entry name" value="CAP_ED"/>
    <property type="match status" value="1"/>
</dbReference>
<evidence type="ECO:0000256" key="1">
    <source>
        <dbReference type="ARBA" id="ARBA00023015"/>
    </source>
</evidence>
<evidence type="ECO:0000259" key="4">
    <source>
        <dbReference type="PROSITE" id="PS50042"/>
    </source>
</evidence>
<reference evidence="5" key="3">
    <citation type="submission" date="2022-01" db="EMBL/GenBank/DDBJ databases">
        <title>Collection of gut derived symbiotic bacterial strains cultured from healthy donors.</title>
        <authorList>
            <person name="Lin H."/>
            <person name="Kohout C."/>
            <person name="Waligurski E."/>
            <person name="Pamer E.G."/>
        </authorList>
    </citation>
    <scope>NUCLEOTIDE SEQUENCE</scope>
    <source>
        <strain evidence="5">DFI.6.55</strain>
    </source>
</reference>
<dbReference type="InterPro" id="IPR036388">
    <property type="entry name" value="WH-like_DNA-bd_sf"/>
</dbReference>
<dbReference type="InterPro" id="IPR014710">
    <property type="entry name" value="RmlC-like_jellyroll"/>
</dbReference>
<dbReference type="InterPro" id="IPR018490">
    <property type="entry name" value="cNMP-bd_dom_sf"/>
</dbReference>